<organism evidence="2 3">
    <name type="scientific">Clostridium niameyense</name>
    <dbReference type="NCBI Taxonomy" id="1622073"/>
    <lineage>
        <taxon>Bacteria</taxon>
        <taxon>Bacillati</taxon>
        <taxon>Bacillota</taxon>
        <taxon>Clostridia</taxon>
        <taxon>Eubacteriales</taxon>
        <taxon>Clostridiaceae</taxon>
        <taxon>Clostridium</taxon>
    </lineage>
</organism>
<accession>A0A6M0RAQ5</accession>
<feature type="transmembrane region" description="Helical" evidence="1">
    <location>
        <begin position="7"/>
        <end position="32"/>
    </location>
</feature>
<evidence type="ECO:0000313" key="3">
    <source>
        <dbReference type="Proteomes" id="UP000473885"/>
    </source>
</evidence>
<evidence type="ECO:0008006" key="4">
    <source>
        <dbReference type="Google" id="ProtNLM"/>
    </source>
</evidence>
<evidence type="ECO:0000256" key="1">
    <source>
        <dbReference type="SAM" id="Phobius"/>
    </source>
</evidence>
<dbReference type="OrthoDB" id="1912764at2"/>
<evidence type="ECO:0000313" key="2">
    <source>
        <dbReference type="EMBL" id="NEZ46827.1"/>
    </source>
</evidence>
<dbReference type="EMBL" id="SXDP01000003">
    <property type="protein sequence ID" value="NEZ46827.1"/>
    <property type="molecule type" value="Genomic_DNA"/>
</dbReference>
<keyword evidence="1" id="KW-0812">Transmembrane</keyword>
<name>A0A6M0RAQ5_9CLOT</name>
<keyword evidence="1" id="KW-0472">Membrane</keyword>
<feature type="transmembrane region" description="Helical" evidence="1">
    <location>
        <begin position="38"/>
        <end position="56"/>
    </location>
</feature>
<keyword evidence="3" id="KW-1185">Reference proteome</keyword>
<gene>
    <name evidence="2" type="ORF">FDF74_06295</name>
</gene>
<dbReference type="AlphaFoldDB" id="A0A6M0RAQ5"/>
<protein>
    <recommendedName>
        <fullName evidence="4">DUF3953 domain-containing protein</fullName>
    </recommendedName>
</protein>
<feature type="transmembrane region" description="Helical" evidence="1">
    <location>
        <begin position="68"/>
        <end position="88"/>
    </location>
</feature>
<comment type="caution">
    <text evidence="2">The sequence shown here is derived from an EMBL/GenBank/DDBJ whole genome shotgun (WGS) entry which is preliminary data.</text>
</comment>
<dbReference type="RefSeq" id="WP_050606576.1">
    <property type="nucleotide sequence ID" value="NZ_CABKUB010000006.1"/>
</dbReference>
<proteinExistence type="predicted"/>
<keyword evidence="1" id="KW-1133">Transmembrane helix</keyword>
<dbReference type="Proteomes" id="UP000473885">
    <property type="component" value="Unassembled WGS sequence"/>
</dbReference>
<sequence length="89" mass="10717">MKKTINALGWIMVVLTTVVLICTLLTIYQFTYIKYFDTYYTLQWCIFFTMIIWSAKMLESKRGLKNKFYSILCILFAIANIFFIYMQVY</sequence>
<reference evidence="2 3" key="1">
    <citation type="submission" date="2019-04" db="EMBL/GenBank/DDBJ databases">
        <title>Genome sequencing of Clostridium botulinum Groups I-IV and Clostridium butyricum.</title>
        <authorList>
            <person name="Brunt J."/>
            <person name="Van Vliet A.H.M."/>
            <person name="Stringer S.C."/>
            <person name="Carter A.T."/>
            <person name="Peck M.W."/>
        </authorList>
    </citation>
    <scope>NUCLEOTIDE SEQUENCE [LARGE SCALE GENOMIC DNA]</scope>
    <source>
        <strain evidence="2 3">IFR 18/094</strain>
    </source>
</reference>